<dbReference type="AlphaFoldDB" id="A0A165PXA2"/>
<name>A0A165PXA2_9AGAM</name>
<sequence length="314" mass="34759">MSSPSLAPPPFDRESADLIFRTCDDVDFRVHKCILAIASPLHNDASEAESLGPTTDSKDGADGAESRTVILVTEDSDVLDKLLRFVYPVASPSLETLDELKPVLEAALKYQMDETTDVLRTMLVSKKFLESEALRVFAIACFHGFEKETRIAAMYACYKGLPGPNIRELSSITASATRALWELKDKAAGPACLVVSNLAWLAESDEVNRDWVFFVCTECEEADTQVQLRHARVSPRSWWHDYLRTAEEQLKNCSCGATVTSDWLIQSTVGKFSNRCNTCSIDGKGLADLKAFSRLLAARVDDVVMEVACTLKFQ</sequence>
<dbReference type="OrthoDB" id="3357985at2759"/>
<dbReference type="Gene3D" id="3.30.710.10">
    <property type="entry name" value="Potassium Channel Kv1.1, Chain A"/>
    <property type="match status" value="1"/>
</dbReference>
<dbReference type="EMBL" id="KV425605">
    <property type="protein sequence ID" value="KZT21617.1"/>
    <property type="molecule type" value="Genomic_DNA"/>
</dbReference>
<dbReference type="CDD" id="cd18186">
    <property type="entry name" value="BTB_POZ_ZBTB_KLHL-like"/>
    <property type="match status" value="1"/>
</dbReference>
<evidence type="ECO:0000313" key="2">
    <source>
        <dbReference type="EMBL" id="KZT21617.1"/>
    </source>
</evidence>
<evidence type="ECO:0000259" key="1">
    <source>
        <dbReference type="SMART" id="SM00225"/>
    </source>
</evidence>
<reference evidence="2 3" key="1">
    <citation type="journal article" date="2016" name="Mol. Biol. Evol.">
        <title>Comparative Genomics of Early-Diverging Mushroom-Forming Fungi Provides Insights into the Origins of Lignocellulose Decay Capabilities.</title>
        <authorList>
            <person name="Nagy L.G."/>
            <person name="Riley R."/>
            <person name="Tritt A."/>
            <person name="Adam C."/>
            <person name="Daum C."/>
            <person name="Floudas D."/>
            <person name="Sun H."/>
            <person name="Yadav J.S."/>
            <person name="Pangilinan J."/>
            <person name="Larsson K.H."/>
            <person name="Matsuura K."/>
            <person name="Barry K."/>
            <person name="Labutti K."/>
            <person name="Kuo R."/>
            <person name="Ohm R.A."/>
            <person name="Bhattacharya S.S."/>
            <person name="Shirouzu T."/>
            <person name="Yoshinaga Y."/>
            <person name="Martin F.M."/>
            <person name="Grigoriev I.V."/>
            <person name="Hibbett D.S."/>
        </authorList>
    </citation>
    <scope>NUCLEOTIDE SEQUENCE [LARGE SCALE GENOMIC DNA]</scope>
    <source>
        <strain evidence="2 3">HHB14362 ss-1</strain>
    </source>
</reference>
<dbReference type="STRING" id="1314782.A0A165PXA2"/>
<protein>
    <recommendedName>
        <fullName evidence="1">BTB domain-containing protein</fullName>
    </recommendedName>
</protein>
<accession>A0A165PXA2</accession>
<keyword evidence="3" id="KW-1185">Reference proteome</keyword>
<dbReference type="SUPFAM" id="SSF54695">
    <property type="entry name" value="POZ domain"/>
    <property type="match status" value="1"/>
</dbReference>
<feature type="domain" description="BTB" evidence="1">
    <location>
        <begin position="16"/>
        <end position="127"/>
    </location>
</feature>
<proteinExistence type="predicted"/>
<dbReference type="Proteomes" id="UP000076761">
    <property type="component" value="Unassembled WGS sequence"/>
</dbReference>
<dbReference type="InterPro" id="IPR011333">
    <property type="entry name" value="SKP1/BTB/POZ_sf"/>
</dbReference>
<dbReference type="SMART" id="SM00225">
    <property type="entry name" value="BTB"/>
    <property type="match status" value="1"/>
</dbReference>
<evidence type="ECO:0000313" key="3">
    <source>
        <dbReference type="Proteomes" id="UP000076761"/>
    </source>
</evidence>
<organism evidence="2 3">
    <name type="scientific">Neolentinus lepideus HHB14362 ss-1</name>
    <dbReference type="NCBI Taxonomy" id="1314782"/>
    <lineage>
        <taxon>Eukaryota</taxon>
        <taxon>Fungi</taxon>
        <taxon>Dikarya</taxon>
        <taxon>Basidiomycota</taxon>
        <taxon>Agaricomycotina</taxon>
        <taxon>Agaricomycetes</taxon>
        <taxon>Gloeophyllales</taxon>
        <taxon>Gloeophyllaceae</taxon>
        <taxon>Neolentinus</taxon>
    </lineage>
</organism>
<gene>
    <name evidence="2" type="ORF">NEOLEDRAFT_1139239</name>
</gene>
<dbReference type="Pfam" id="PF00651">
    <property type="entry name" value="BTB"/>
    <property type="match status" value="1"/>
</dbReference>
<dbReference type="InParanoid" id="A0A165PXA2"/>
<dbReference type="InterPro" id="IPR000210">
    <property type="entry name" value="BTB/POZ_dom"/>
</dbReference>